<accession>A0A4V2NUE2</accession>
<dbReference type="RefSeq" id="WP_131236911.1">
    <property type="nucleotide sequence ID" value="NZ_SJTH01000011.1"/>
</dbReference>
<feature type="coiled-coil region" evidence="1">
    <location>
        <begin position="234"/>
        <end position="272"/>
    </location>
</feature>
<evidence type="ECO:0000313" key="4">
    <source>
        <dbReference type="Proteomes" id="UP000293846"/>
    </source>
</evidence>
<feature type="domain" description="YvbJ-like NTF2-like" evidence="2">
    <location>
        <begin position="280"/>
        <end position="396"/>
    </location>
</feature>
<dbReference type="EMBL" id="SJTH01000011">
    <property type="protein sequence ID" value="TCJ04077.1"/>
    <property type="molecule type" value="Genomic_DNA"/>
</dbReference>
<dbReference type="OrthoDB" id="2934198at2"/>
<dbReference type="Pfam" id="PF25155">
    <property type="entry name" value="NTF2_YvbJ"/>
    <property type="match status" value="1"/>
</dbReference>
<keyword evidence="4" id="KW-1185">Reference proteome</keyword>
<name>A0A4V2NUE2_9BACI</name>
<proteinExistence type="predicted"/>
<comment type="caution">
    <text evidence="3">The sequence shown here is derived from an EMBL/GenBank/DDBJ whole genome shotgun (WGS) entry which is preliminary data.</text>
</comment>
<organism evidence="3 4">
    <name type="scientific">Cytobacillus praedii</name>
    <dbReference type="NCBI Taxonomy" id="1742358"/>
    <lineage>
        <taxon>Bacteria</taxon>
        <taxon>Bacillati</taxon>
        <taxon>Bacillota</taxon>
        <taxon>Bacilli</taxon>
        <taxon>Bacillales</taxon>
        <taxon>Bacillaceae</taxon>
        <taxon>Cytobacillus</taxon>
    </lineage>
</organism>
<sequence length="415" mass="49395">MKNTVRIRNGLFLLFIISFGLLGYKAYLGYEKFTAMKNAEHFYLSQQYVKSETFYEHALTNRSILYKENQIQSTYTMLLNNNKEVSALLEKAEFLFKNENYSGLIKTYKDYLNLKEKKQNDPIFLDYDQHFKVQNKFDNLLSNTREDLYKQMDANVKNQLFEDEHFIALLGDLPNEVYGSADKKAEELTSHFIKYDEKKYSLLEDRLSYNQLKQTINRQVSSYYKIGLEAFWLKETLKSIEKAYELKMAALEEERKRKEEELKKAMEAEKAKDPAFQEEIMTVVNEYAIGWMSAYNQLDTSYFVHIPPELLNFFHDRFEEIRSNQTIFTGELLYTEYDLDSIKYRMDDGEESVELNVVLTMNSASYTEGELYEMTETANPWHYKLINTSEGWKLSERKELVHFNYSNTKKYEFTY</sequence>
<evidence type="ECO:0000313" key="3">
    <source>
        <dbReference type="EMBL" id="TCJ04077.1"/>
    </source>
</evidence>
<evidence type="ECO:0000256" key="1">
    <source>
        <dbReference type="SAM" id="Coils"/>
    </source>
</evidence>
<protein>
    <recommendedName>
        <fullName evidence="2">YvbJ-like NTF2-like domain-containing protein</fullName>
    </recommendedName>
</protein>
<dbReference type="Proteomes" id="UP000293846">
    <property type="component" value="Unassembled WGS sequence"/>
</dbReference>
<evidence type="ECO:0000259" key="2">
    <source>
        <dbReference type="Pfam" id="PF25155"/>
    </source>
</evidence>
<reference evidence="3 4" key="1">
    <citation type="submission" date="2019-03" db="EMBL/GenBank/DDBJ databases">
        <authorList>
            <person name="Jensen L."/>
            <person name="Storgaard J."/>
            <person name="Sulaj E."/>
            <person name="Schramm A."/>
            <person name="Marshall I.P.G."/>
        </authorList>
    </citation>
    <scope>NUCLEOTIDE SEQUENCE [LARGE SCALE GENOMIC DNA]</scope>
    <source>
        <strain evidence="3 4">2017H2G3</strain>
    </source>
</reference>
<dbReference type="InterPro" id="IPR056902">
    <property type="entry name" value="NTF2_YvbJ"/>
</dbReference>
<keyword evidence="1" id="KW-0175">Coiled coil</keyword>
<dbReference type="STRING" id="1742358.GCA_001439605_03208"/>
<gene>
    <name evidence="3" type="ORF">E0Y62_11580</name>
</gene>
<dbReference type="AlphaFoldDB" id="A0A4V2NUE2"/>